<gene>
    <name evidence="1" type="ORF">X474_27895</name>
</gene>
<proteinExistence type="predicted"/>
<dbReference type="RefSeq" id="WP_044352920.1">
    <property type="nucleotide sequence ID" value="NZ_AZAC01000083.1"/>
</dbReference>
<organism evidence="1 2">
    <name type="scientific">Dethiosulfatarculus sandiegensis</name>
    <dbReference type="NCBI Taxonomy" id="1429043"/>
    <lineage>
        <taxon>Bacteria</taxon>
        <taxon>Pseudomonadati</taxon>
        <taxon>Thermodesulfobacteriota</taxon>
        <taxon>Desulfarculia</taxon>
        <taxon>Desulfarculales</taxon>
        <taxon>Desulfarculaceae</taxon>
        <taxon>Dethiosulfatarculus</taxon>
    </lineage>
</organism>
<dbReference type="EMBL" id="AZAC01000083">
    <property type="protein sequence ID" value="KIX10800.1"/>
    <property type="molecule type" value="Genomic_DNA"/>
</dbReference>
<dbReference type="AlphaFoldDB" id="A0A0D2JMT5"/>
<reference evidence="1 2" key="1">
    <citation type="submission" date="2013-11" db="EMBL/GenBank/DDBJ databases">
        <title>Metagenomic analysis of a methanogenic consortium involved in long chain n-alkane degradation.</title>
        <authorList>
            <person name="Davidova I.A."/>
            <person name="Callaghan A.V."/>
            <person name="Wawrik B."/>
            <person name="Pruitt S."/>
            <person name="Marks C."/>
            <person name="Duncan K.E."/>
            <person name="Suflita J.M."/>
        </authorList>
    </citation>
    <scope>NUCLEOTIDE SEQUENCE [LARGE SCALE GENOMIC DNA]</scope>
    <source>
        <strain evidence="1 2">SPR</strain>
    </source>
</reference>
<dbReference type="InParanoid" id="A0A0D2JMT5"/>
<name>A0A0D2JMT5_9BACT</name>
<sequence>MEADIQPIFKADPTDYFFLLTSRGKPVKESMVLKSALGHPVIITGMEHDFGLEPQVQVKLDKQKAGYLLTVSTPAGQEVTIYGSIRLKLKNAPVAEYLVRADVIVEEAEDD</sequence>
<keyword evidence="2" id="KW-1185">Reference proteome</keyword>
<protein>
    <submittedName>
        <fullName evidence="1">Uncharacterized protein</fullName>
    </submittedName>
</protein>
<comment type="caution">
    <text evidence="1">The sequence shown here is derived from an EMBL/GenBank/DDBJ whole genome shotgun (WGS) entry which is preliminary data.</text>
</comment>
<dbReference type="Proteomes" id="UP000032233">
    <property type="component" value="Unassembled WGS sequence"/>
</dbReference>
<accession>A0A0D2JMT5</accession>
<evidence type="ECO:0000313" key="1">
    <source>
        <dbReference type="EMBL" id="KIX10800.1"/>
    </source>
</evidence>
<evidence type="ECO:0000313" key="2">
    <source>
        <dbReference type="Proteomes" id="UP000032233"/>
    </source>
</evidence>